<proteinExistence type="predicted"/>
<protein>
    <submittedName>
        <fullName evidence="2">Type A flavoprotein FprA</fullName>
        <ecNumber evidence="2">1.-.-.-</ecNumber>
    </submittedName>
</protein>
<dbReference type="GO" id="GO:0010181">
    <property type="term" value="F:FMN binding"/>
    <property type="evidence" value="ECO:0007669"/>
    <property type="project" value="InterPro"/>
</dbReference>
<dbReference type="SUPFAM" id="SSF52218">
    <property type="entry name" value="Flavoproteins"/>
    <property type="match status" value="1"/>
</dbReference>
<sequence length="397" mass="44746">MSLSRELKPNIYAVGAIDWDRRLFDELIPLPDGTSYNAYLVRGSEKTALIDTVDLTMTDVLVRNLEDLGIKEIDYVIANHAEQDHSGSLAPILALYPHARVLCTPKCKDMLMDLLLIHQDKILTVEDREVISLGDKTLEFIHASWVHWPETMLTYLREDRMLFTCDFLGSHLATSDLFVTDEATVYEAAKRYYAEIMMPFRIAIRTNLHRIKDLELNIIAPSHGPVHNNPDFILNAYRDWASDDVKNEVIIPYISMHGSTKKMVEYFAEALIERGITVKQFNLSEPDIGKLAMAFVDAATVVIGSPTVLVGPHPKVAYAAYLANALRPKLRFASIIGSYGWGSRMVEQISDMIPNLKVELLDPVVVKGVPSEEVFKALDRLADEIVNKHKELGIIIE</sequence>
<dbReference type="GO" id="GO:0046872">
    <property type="term" value="F:metal ion binding"/>
    <property type="evidence" value="ECO:0007669"/>
    <property type="project" value="InterPro"/>
</dbReference>
<evidence type="ECO:0000313" key="2">
    <source>
        <dbReference type="EMBL" id="QNO58167.1"/>
    </source>
</evidence>
<dbReference type="GO" id="GO:0009055">
    <property type="term" value="F:electron transfer activity"/>
    <property type="evidence" value="ECO:0007669"/>
    <property type="project" value="InterPro"/>
</dbReference>
<evidence type="ECO:0000259" key="1">
    <source>
        <dbReference type="PROSITE" id="PS50902"/>
    </source>
</evidence>
<dbReference type="EC" id="1.-.-.-" evidence="2"/>
<feature type="domain" description="Flavodoxin-like" evidence="1">
    <location>
        <begin position="249"/>
        <end position="386"/>
    </location>
</feature>
<dbReference type="CDD" id="cd07709">
    <property type="entry name" value="flavodiiron_proteins_MBL-fold"/>
    <property type="match status" value="1"/>
</dbReference>
<accession>A0A7G9ZD33</accession>
<dbReference type="Gene3D" id="3.60.15.10">
    <property type="entry name" value="Ribonuclease Z/Hydroxyacylglutathione hydrolase-like"/>
    <property type="match status" value="1"/>
</dbReference>
<dbReference type="InterPro" id="IPR001279">
    <property type="entry name" value="Metallo-B-lactamas"/>
</dbReference>
<name>A0A7G9ZD33_9EURY</name>
<dbReference type="SUPFAM" id="SSF56281">
    <property type="entry name" value="Metallo-hydrolase/oxidoreductase"/>
    <property type="match status" value="1"/>
</dbReference>
<dbReference type="PIRSF" id="PIRSF005243">
    <property type="entry name" value="ROO"/>
    <property type="match status" value="1"/>
</dbReference>
<dbReference type="SMART" id="SM00849">
    <property type="entry name" value="Lactamase_B"/>
    <property type="match status" value="1"/>
</dbReference>
<dbReference type="AlphaFoldDB" id="A0A7G9ZD33"/>
<gene>
    <name evidence="2" type="primary">fprA_2</name>
    <name evidence="2" type="ORF">ACBHHCEK_00035</name>
</gene>
<keyword evidence="2" id="KW-0560">Oxidoreductase</keyword>
<dbReference type="Pfam" id="PF19583">
    <property type="entry name" value="ODP"/>
    <property type="match status" value="1"/>
</dbReference>
<dbReference type="InterPro" id="IPR008254">
    <property type="entry name" value="Flavodoxin/NO_synth"/>
</dbReference>
<dbReference type="PROSITE" id="PS50902">
    <property type="entry name" value="FLAVODOXIN_LIKE"/>
    <property type="match status" value="1"/>
</dbReference>
<dbReference type="PANTHER" id="PTHR43717:SF1">
    <property type="entry name" value="ANAEROBIC NITRIC OXIDE REDUCTASE FLAVORUBREDOXIN"/>
    <property type="match status" value="1"/>
</dbReference>
<dbReference type="InterPro" id="IPR016440">
    <property type="entry name" value="Rubredoxin-O_OxRdtase"/>
</dbReference>
<dbReference type="Gene3D" id="3.40.50.360">
    <property type="match status" value="1"/>
</dbReference>
<dbReference type="EMBL" id="MT631715">
    <property type="protein sequence ID" value="QNO58167.1"/>
    <property type="molecule type" value="Genomic_DNA"/>
</dbReference>
<reference evidence="2" key="1">
    <citation type="submission" date="2020-06" db="EMBL/GenBank/DDBJ databases">
        <title>Unique genomic features of the anaerobic methanotrophic archaea.</title>
        <authorList>
            <person name="Chadwick G.L."/>
            <person name="Skennerton C.T."/>
            <person name="Laso-Perez R."/>
            <person name="Leu A.O."/>
            <person name="Speth D.R."/>
            <person name="Yu H."/>
            <person name="Morgan-Lang C."/>
            <person name="Hatzenpichler R."/>
            <person name="Goudeau D."/>
            <person name="Malmstrom R."/>
            <person name="Brazelton W.J."/>
            <person name="Woyke T."/>
            <person name="Hallam S.J."/>
            <person name="Tyson G.W."/>
            <person name="Wegener G."/>
            <person name="Boetius A."/>
            <person name="Orphan V."/>
        </authorList>
    </citation>
    <scope>NUCLEOTIDE SEQUENCE</scope>
</reference>
<dbReference type="PANTHER" id="PTHR43717">
    <property type="entry name" value="ANAEROBIC NITRIC OXIDE REDUCTASE FLAVORUBREDOXIN"/>
    <property type="match status" value="1"/>
</dbReference>
<dbReference type="InterPro" id="IPR036866">
    <property type="entry name" value="RibonucZ/Hydroxyglut_hydro"/>
</dbReference>
<dbReference type="InterPro" id="IPR029039">
    <property type="entry name" value="Flavoprotein-like_sf"/>
</dbReference>
<dbReference type="GO" id="GO:0016491">
    <property type="term" value="F:oxidoreductase activity"/>
    <property type="evidence" value="ECO:0007669"/>
    <property type="project" value="UniProtKB-KW"/>
</dbReference>
<dbReference type="InterPro" id="IPR045761">
    <property type="entry name" value="ODP_dom"/>
</dbReference>
<organism evidence="2">
    <name type="scientific">Candidatus Methanophaga sp. ANME-1 ERB7</name>
    <dbReference type="NCBI Taxonomy" id="2759913"/>
    <lineage>
        <taxon>Archaea</taxon>
        <taxon>Methanobacteriati</taxon>
        <taxon>Methanobacteriota</taxon>
        <taxon>Stenosarchaea group</taxon>
        <taxon>Methanomicrobia</taxon>
        <taxon>Candidatus Methanophagales</taxon>
        <taxon>Candidatus Methanophagaceae</taxon>
        <taxon>Candidatus Methanophaga</taxon>
    </lineage>
</organism>